<keyword evidence="3 4" id="KW-0472">Membrane</keyword>
<evidence type="ECO:0000256" key="1">
    <source>
        <dbReference type="ARBA" id="ARBA00004370"/>
    </source>
</evidence>
<dbReference type="PANTHER" id="PTHR11860">
    <property type="entry name" value="POLYMERIC-IMMUNOGLOBULIN RECEPTOR"/>
    <property type="match status" value="1"/>
</dbReference>
<dbReference type="Gene3D" id="2.60.40.10">
    <property type="entry name" value="Immunoglobulins"/>
    <property type="match status" value="1"/>
</dbReference>
<dbReference type="GO" id="GO:0004888">
    <property type="term" value="F:transmembrane signaling receptor activity"/>
    <property type="evidence" value="ECO:0007669"/>
    <property type="project" value="TreeGrafter"/>
</dbReference>
<accession>A0A3P8U968</accession>
<dbReference type="OMA" id="CNAYVCC"/>
<dbReference type="Proteomes" id="UP000265080">
    <property type="component" value="Chromosome 8"/>
</dbReference>
<feature type="transmembrane region" description="Helical" evidence="4">
    <location>
        <begin position="160"/>
        <end position="180"/>
    </location>
</feature>
<evidence type="ECO:0000313" key="7">
    <source>
        <dbReference type="Proteomes" id="UP000265080"/>
    </source>
</evidence>
<reference evidence="6 7" key="1">
    <citation type="submission" date="2018-03" db="EMBL/GenBank/DDBJ databases">
        <title>Finding Nemo's genes: A chromosome-scale reference assembly of the genome of the orange clownfish Amphiprion percula.</title>
        <authorList>
            <person name="Lehmann R."/>
        </authorList>
    </citation>
    <scope>NUCLEOTIDE SEQUENCE</scope>
</reference>
<name>A0A3P8U968_AMPPE</name>
<dbReference type="InterPro" id="IPR036179">
    <property type="entry name" value="Ig-like_dom_sf"/>
</dbReference>
<dbReference type="PANTHER" id="PTHR11860:SF96">
    <property type="match status" value="1"/>
</dbReference>
<proteinExistence type="predicted"/>
<dbReference type="SUPFAM" id="SSF48726">
    <property type="entry name" value="Immunoglobulin"/>
    <property type="match status" value="1"/>
</dbReference>
<organism evidence="6 7">
    <name type="scientific">Amphiprion percula</name>
    <name type="common">Orange clownfish</name>
    <name type="synonym">Lutjanus percula</name>
    <dbReference type="NCBI Taxonomy" id="161767"/>
    <lineage>
        <taxon>Eukaryota</taxon>
        <taxon>Metazoa</taxon>
        <taxon>Chordata</taxon>
        <taxon>Craniata</taxon>
        <taxon>Vertebrata</taxon>
        <taxon>Euteleostomi</taxon>
        <taxon>Actinopterygii</taxon>
        <taxon>Neopterygii</taxon>
        <taxon>Teleostei</taxon>
        <taxon>Neoteleostei</taxon>
        <taxon>Acanthomorphata</taxon>
        <taxon>Ovalentaria</taxon>
        <taxon>Pomacentridae</taxon>
        <taxon>Amphiprion</taxon>
    </lineage>
</organism>
<dbReference type="GeneTree" id="ENSGT00990000203957"/>
<reference evidence="6" key="3">
    <citation type="submission" date="2025-09" db="UniProtKB">
        <authorList>
            <consortium name="Ensembl"/>
        </authorList>
    </citation>
    <scope>IDENTIFICATION</scope>
</reference>
<dbReference type="InterPro" id="IPR013106">
    <property type="entry name" value="Ig_V-set"/>
</dbReference>
<feature type="domain" description="Immunoglobulin V-set" evidence="5">
    <location>
        <begin position="24"/>
        <end position="116"/>
    </location>
</feature>
<evidence type="ECO:0000256" key="3">
    <source>
        <dbReference type="ARBA" id="ARBA00023136"/>
    </source>
</evidence>
<evidence type="ECO:0000313" key="6">
    <source>
        <dbReference type="Ensembl" id="ENSAPEP00000033929.1"/>
    </source>
</evidence>
<dbReference type="GO" id="GO:0005886">
    <property type="term" value="C:plasma membrane"/>
    <property type="evidence" value="ECO:0007669"/>
    <property type="project" value="TreeGrafter"/>
</dbReference>
<evidence type="ECO:0000256" key="4">
    <source>
        <dbReference type="SAM" id="Phobius"/>
    </source>
</evidence>
<dbReference type="STRING" id="161767.ENSAPEP00000033929"/>
<evidence type="ECO:0000256" key="2">
    <source>
        <dbReference type="ARBA" id="ARBA00022692"/>
    </source>
</evidence>
<dbReference type="AlphaFoldDB" id="A0A3P8U968"/>
<sequence length="206" mass="23383">MPFSAPLSTASCLSTSLQLQCDKRNIRAHIGGEFILICKYDASRFLYSKKYWCRGNSGNTCEILVDSESASKTKNTHRSVITDAGRRGLLVKVTNLQFDDSGVYWVGIDKIYADIMTSVSVVVTQGKNEADSCNAYVCCLKTCHVLVFRTWSGLPLWYSLLRWSSFASLLIILSATLQCIKTRHRKHAKRRKKVCFRQHRHLAQRP</sequence>
<reference evidence="6" key="2">
    <citation type="submission" date="2025-08" db="UniProtKB">
        <authorList>
            <consortium name="Ensembl"/>
        </authorList>
    </citation>
    <scope>IDENTIFICATION</scope>
</reference>
<dbReference type="InterPro" id="IPR050671">
    <property type="entry name" value="CD300_family_receptors"/>
</dbReference>
<protein>
    <recommendedName>
        <fullName evidence="5">Immunoglobulin V-set domain-containing protein</fullName>
    </recommendedName>
</protein>
<keyword evidence="2 4" id="KW-0812">Transmembrane</keyword>
<keyword evidence="4" id="KW-1133">Transmembrane helix</keyword>
<dbReference type="InterPro" id="IPR013783">
    <property type="entry name" value="Ig-like_fold"/>
</dbReference>
<evidence type="ECO:0000259" key="5">
    <source>
        <dbReference type="Pfam" id="PF07686"/>
    </source>
</evidence>
<dbReference type="Pfam" id="PF07686">
    <property type="entry name" value="V-set"/>
    <property type="match status" value="1"/>
</dbReference>
<dbReference type="Ensembl" id="ENSAPET00000034815.1">
    <property type="protein sequence ID" value="ENSAPEP00000033929.1"/>
    <property type="gene ID" value="ENSAPEG00000024103.1"/>
</dbReference>
<comment type="subcellular location">
    <subcellularLocation>
        <location evidence="1">Membrane</location>
    </subcellularLocation>
</comment>
<keyword evidence="7" id="KW-1185">Reference proteome</keyword>